<dbReference type="GO" id="GO:0005212">
    <property type="term" value="F:structural constituent of eye lens"/>
    <property type="evidence" value="ECO:0007669"/>
    <property type="project" value="TreeGrafter"/>
</dbReference>
<dbReference type="InterPro" id="IPR011024">
    <property type="entry name" value="G_crystallin-like"/>
</dbReference>
<feature type="domain" description="Beta/gamma crystallin 'Greek key'" evidence="3">
    <location>
        <begin position="27"/>
        <end position="67"/>
    </location>
</feature>
<dbReference type="Pfam" id="PF00030">
    <property type="entry name" value="Crystall"/>
    <property type="match status" value="2"/>
</dbReference>
<dbReference type="Gene3D" id="2.60.20.10">
    <property type="entry name" value="Crystallins"/>
    <property type="match status" value="2"/>
</dbReference>
<dbReference type="SMART" id="SM00247">
    <property type="entry name" value="XTALbg"/>
    <property type="match status" value="2"/>
</dbReference>
<keyword evidence="5" id="KW-1185">Reference proteome</keyword>
<dbReference type="OrthoDB" id="8603363at2759"/>
<dbReference type="OMA" id="GVWILYE"/>
<comment type="caution">
    <text evidence="4">The sequence shown here is derived from an EMBL/GenBank/DDBJ whole genome shotgun (WGS) entry which is preliminary data.</text>
</comment>
<dbReference type="PROSITE" id="PS50915">
    <property type="entry name" value="CRYSTALLIN_BETA_GAMMA"/>
    <property type="match status" value="2"/>
</dbReference>
<reference evidence="4 5" key="1">
    <citation type="journal article" date="2018" name="Nat. Ecol. Evol.">
        <title>Shark genomes provide insights into elasmobranch evolution and the origin of vertebrates.</title>
        <authorList>
            <person name="Hara Y"/>
            <person name="Yamaguchi K"/>
            <person name="Onimaru K"/>
            <person name="Kadota M"/>
            <person name="Koyanagi M"/>
            <person name="Keeley SD"/>
            <person name="Tatsumi K"/>
            <person name="Tanaka K"/>
            <person name="Motone F"/>
            <person name="Kageyama Y"/>
            <person name="Nozu R"/>
            <person name="Adachi N"/>
            <person name="Nishimura O"/>
            <person name="Nakagawa R"/>
            <person name="Tanegashima C"/>
            <person name="Kiyatake I"/>
            <person name="Matsumoto R"/>
            <person name="Murakumo K"/>
            <person name="Nishida K"/>
            <person name="Terakita A"/>
            <person name="Kuratani S"/>
            <person name="Sato K"/>
            <person name="Hyodo S Kuraku.S."/>
        </authorList>
    </citation>
    <scope>NUCLEOTIDE SEQUENCE [LARGE SCALE GENOMIC DNA]</scope>
</reference>
<dbReference type="EMBL" id="BFAA01022006">
    <property type="protein sequence ID" value="GCB82232.1"/>
    <property type="molecule type" value="Genomic_DNA"/>
</dbReference>
<evidence type="ECO:0000256" key="1">
    <source>
        <dbReference type="ARBA" id="ARBA00009646"/>
    </source>
</evidence>
<evidence type="ECO:0000259" key="3">
    <source>
        <dbReference type="PROSITE" id="PS50915"/>
    </source>
</evidence>
<feature type="domain" description="Beta/gamma crystallin 'Greek key'" evidence="3">
    <location>
        <begin position="154"/>
        <end position="196"/>
    </location>
</feature>
<dbReference type="PANTHER" id="PTHR11818">
    <property type="entry name" value="BETA/GAMMA CRYSTALLIN"/>
    <property type="match status" value="1"/>
</dbReference>
<dbReference type="GO" id="GO:0002088">
    <property type="term" value="P:lens development in camera-type eye"/>
    <property type="evidence" value="ECO:0007669"/>
    <property type="project" value="TreeGrafter"/>
</dbReference>
<keyword evidence="2" id="KW-0677">Repeat</keyword>
<protein>
    <recommendedName>
        <fullName evidence="3">Beta/gamma crystallin 'Greek key' domain-containing protein</fullName>
    </recommendedName>
</protein>
<dbReference type="SUPFAM" id="SSF49695">
    <property type="entry name" value="gamma-Crystallin-like"/>
    <property type="match status" value="1"/>
</dbReference>
<feature type="non-terminal residue" evidence="4">
    <location>
        <position position="1"/>
    </location>
</feature>
<organism evidence="4 5">
    <name type="scientific">Scyliorhinus torazame</name>
    <name type="common">Cloudy catshark</name>
    <name type="synonym">Catulus torazame</name>
    <dbReference type="NCBI Taxonomy" id="75743"/>
    <lineage>
        <taxon>Eukaryota</taxon>
        <taxon>Metazoa</taxon>
        <taxon>Chordata</taxon>
        <taxon>Craniata</taxon>
        <taxon>Vertebrata</taxon>
        <taxon>Chondrichthyes</taxon>
        <taxon>Elasmobranchii</taxon>
        <taxon>Galeomorphii</taxon>
        <taxon>Galeoidea</taxon>
        <taxon>Carcharhiniformes</taxon>
        <taxon>Scyliorhinidae</taxon>
        <taxon>Scyliorhinus</taxon>
    </lineage>
</organism>
<dbReference type="InterPro" id="IPR050252">
    <property type="entry name" value="Beta/Gamma-Crystallin"/>
</dbReference>
<comment type="similarity">
    <text evidence="1">Belongs to the beta/gamma-crystallin family.</text>
</comment>
<evidence type="ECO:0000256" key="2">
    <source>
        <dbReference type="ARBA" id="ARBA00022737"/>
    </source>
</evidence>
<name>A0A401QA38_SCYTO</name>
<evidence type="ECO:0000313" key="5">
    <source>
        <dbReference type="Proteomes" id="UP000288216"/>
    </source>
</evidence>
<accession>A0A401QA38</accession>
<dbReference type="PANTHER" id="PTHR11818:SF103">
    <property type="entry name" value="BETA_GAMMA CRYSTALLIN 'GREEK KEY' DOMAIN-CONTAINING PROTEIN"/>
    <property type="match status" value="1"/>
</dbReference>
<dbReference type="InterPro" id="IPR001064">
    <property type="entry name" value="Beta/gamma_crystallin"/>
</dbReference>
<dbReference type="AlphaFoldDB" id="A0A401QA38"/>
<proteinExistence type="inferred from homology"/>
<sequence length="202" mass="22798">RPRNYLIPLLPIALKSDNRSTAAAKVSKIVLYDGPNLTGKWKEFTDNVPDLGAELFAKTVRSLKVERKPWVAYKGTRFTRDFAVYGPGEHPVLGHMDTQVQSLRLVKEELGNPHIVLYAAVHFGEPSRDIEEDMNDLVKGGFPDLVSSHKVKQGVWILYEGLNYSGKHLITFQGDEWADYRQLGWKDKVSSLKPFKSSGNMV</sequence>
<dbReference type="GO" id="GO:0007601">
    <property type="term" value="P:visual perception"/>
    <property type="evidence" value="ECO:0007669"/>
    <property type="project" value="TreeGrafter"/>
</dbReference>
<gene>
    <name evidence="4" type="ORF">scyTo_0022299</name>
</gene>
<evidence type="ECO:0000313" key="4">
    <source>
        <dbReference type="EMBL" id="GCB82232.1"/>
    </source>
</evidence>
<dbReference type="Proteomes" id="UP000288216">
    <property type="component" value="Unassembled WGS sequence"/>
</dbReference>